<feature type="region of interest" description="Disordered" evidence="1">
    <location>
        <begin position="1"/>
        <end position="41"/>
    </location>
</feature>
<accession>A0A0P7ZFD5</accession>
<gene>
    <name evidence="3" type="ORF">HLUCCA11_24095</name>
</gene>
<dbReference type="InterPro" id="IPR046765">
    <property type="entry name" value="Antitox_RHH"/>
</dbReference>
<evidence type="ECO:0000313" key="3">
    <source>
        <dbReference type="EMBL" id="KPQ31270.1"/>
    </source>
</evidence>
<dbReference type="Proteomes" id="UP000050465">
    <property type="component" value="Unassembled WGS sequence"/>
</dbReference>
<dbReference type="Pfam" id="PF20605">
    <property type="entry name" value="Antitox_RHH"/>
    <property type="match status" value="1"/>
</dbReference>
<feature type="domain" description="Antitoxin-like ribbon-helix-helix" evidence="2">
    <location>
        <begin position="41"/>
        <end position="90"/>
    </location>
</feature>
<protein>
    <recommendedName>
        <fullName evidence="2">Antitoxin-like ribbon-helix-helix domain-containing protein</fullName>
    </recommendedName>
</protein>
<name>A0A0P7ZFD5_9CYAN</name>
<evidence type="ECO:0000313" key="4">
    <source>
        <dbReference type="Proteomes" id="UP000050465"/>
    </source>
</evidence>
<dbReference type="PATRIC" id="fig|1666911.3.peg.1555"/>
<organism evidence="3 4">
    <name type="scientific">Phormidesmis priestleyi Ana</name>
    <dbReference type="NCBI Taxonomy" id="1666911"/>
    <lineage>
        <taxon>Bacteria</taxon>
        <taxon>Bacillati</taxon>
        <taxon>Cyanobacteriota</taxon>
        <taxon>Cyanophyceae</taxon>
        <taxon>Leptolyngbyales</taxon>
        <taxon>Leptolyngbyaceae</taxon>
        <taxon>Phormidesmis</taxon>
    </lineage>
</organism>
<sequence>MAGLKDRLKQVGSGKSAVGKTQSAAKPKTVDKKSPHYRPSRAGRKAIIGYFDPMVSKQVRQLALDEDTSVEALVGEALDYLFENRGLPQIAGKRSE</sequence>
<evidence type="ECO:0000256" key="1">
    <source>
        <dbReference type="SAM" id="MobiDB-lite"/>
    </source>
</evidence>
<reference evidence="3 4" key="1">
    <citation type="submission" date="2015-09" db="EMBL/GenBank/DDBJ databases">
        <title>Identification and resolution of microdiversity through metagenomic sequencing of parallel consortia.</title>
        <authorList>
            <person name="Nelson W.C."/>
            <person name="Romine M.F."/>
            <person name="Lindemann S.R."/>
        </authorList>
    </citation>
    <scope>NUCLEOTIDE SEQUENCE [LARGE SCALE GENOMIC DNA]</scope>
    <source>
        <strain evidence="3">Ana</strain>
    </source>
</reference>
<dbReference type="AlphaFoldDB" id="A0A0P7ZFD5"/>
<comment type="caution">
    <text evidence="3">The sequence shown here is derived from an EMBL/GenBank/DDBJ whole genome shotgun (WGS) entry which is preliminary data.</text>
</comment>
<proteinExistence type="predicted"/>
<dbReference type="EMBL" id="LJZR01000114">
    <property type="protein sequence ID" value="KPQ31270.1"/>
    <property type="molecule type" value="Genomic_DNA"/>
</dbReference>
<evidence type="ECO:0000259" key="2">
    <source>
        <dbReference type="Pfam" id="PF20605"/>
    </source>
</evidence>